<dbReference type="PROSITE" id="PS51465">
    <property type="entry name" value="KAZAL_2"/>
    <property type="match status" value="1"/>
</dbReference>
<protein>
    <recommendedName>
        <fullName evidence="8">Solute carrier organic anion transporter family member</fullName>
    </recommendedName>
</protein>
<comment type="subcellular location">
    <subcellularLocation>
        <location evidence="1 8">Cell membrane</location>
        <topology evidence="1 8">Multi-pass membrane protein</topology>
    </subcellularLocation>
</comment>
<feature type="domain" description="Kazal-like" evidence="11">
    <location>
        <begin position="448"/>
        <end position="503"/>
    </location>
</feature>
<dbReference type="Proteomes" id="UP000472262">
    <property type="component" value="Unassembled WGS sequence"/>
</dbReference>
<feature type="transmembrane region" description="Helical" evidence="8">
    <location>
        <begin position="256"/>
        <end position="278"/>
    </location>
</feature>
<sequence>MRQHWSALSSVPLRNPSPLMFLAAMCFVYFAKAFQGSYMKSSITQIERRFDIPSSLIGFIDGSFEIGNLFVIAFVSYFGAKLHRPRLIGAGCFIMAMGSFITAAPHFFQGLYKYETTVSHFSGSNGTESILPCLTNGSLAQDEIPTVEIQLFICGAFVFVECEKAASSSLWLYVFLGNMLRGVGETPVMPLGLSYLDDFSREENTAVYMALIQTVGIMGPMFGFMLGSFCAKLYVDIGAVNLDTITINHKDSRWVGAWWLGFLLTGGVMLLAGIPFWFLPKSLPKQGETETEKESNEGEQDRFIPDKPAPVSMAALAKDFLPSLKILFSNTIYLLLVCTAFVQISGFIGMITFKPKFMEQIYGQSASRAIFLIGIMNLPAVALGIVTGGFIMKKFKLNVLGATKICIGTSLLAFSTLLIQYFLQCDNTQVPGLTVSYQGVPQVSYQQNTLISLCNMGCSCSLKHWDPICASNGLTYASPCLAGCQSFTGDGKDMVFHNCTCIGDSPFPYANMSAVLGQCSRKSDCDYMFKFYMAVTVIGAFLSACGATPGYIILLRSINPELKSLALGIYTLIVRTLGGIPPPVYFGALIDRACLKWGSKQCGGRGACRIYDSGAFRNAFLGLIYGLYSLSYILWGVVYIRLSHREKKLALKNQLKAPEQDDNGVSAGNGNTSSATVKCSENPDQETTI</sequence>
<dbReference type="PANTHER" id="PTHR11388">
    <property type="entry name" value="ORGANIC ANION TRANSPORTER"/>
    <property type="match status" value="1"/>
</dbReference>
<evidence type="ECO:0000256" key="3">
    <source>
        <dbReference type="ARBA" id="ARBA00022475"/>
    </source>
</evidence>
<feature type="domain" description="Major facilitator superfamily (MFS) profile" evidence="10">
    <location>
        <begin position="21"/>
        <end position="647"/>
    </location>
</feature>
<feature type="transmembrane region" description="Helical" evidence="8">
    <location>
        <begin position="531"/>
        <end position="554"/>
    </location>
</feature>
<keyword evidence="6 8" id="KW-0472">Membrane</keyword>
<comment type="similarity">
    <text evidence="2 8">Belongs to the organo anion transporter (TC 2.A.60) family.</text>
</comment>
<evidence type="ECO:0000256" key="2">
    <source>
        <dbReference type="ARBA" id="ARBA00009657"/>
    </source>
</evidence>
<evidence type="ECO:0000256" key="4">
    <source>
        <dbReference type="ARBA" id="ARBA00022692"/>
    </source>
</evidence>
<comment type="caution">
    <text evidence="8">Lacks conserved residue(s) required for the propagation of feature annotation.</text>
</comment>
<dbReference type="InterPro" id="IPR036259">
    <property type="entry name" value="MFS_trans_sf"/>
</dbReference>
<feature type="transmembrane region" description="Helical" evidence="8">
    <location>
        <begin position="326"/>
        <end position="348"/>
    </location>
</feature>
<organism evidence="12 13">
    <name type="scientific">Sinocyclocheilus grahami</name>
    <name type="common">Dianchi golden-line fish</name>
    <name type="synonym">Barbus grahami</name>
    <dbReference type="NCBI Taxonomy" id="75366"/>
    <lineage>
        <taxon>Eukaryota</taxon>
        <taxon>Metazoa</taxon>
        <taxon>Chordata</taxon>
        <taxon>Craniata</taxon>
        <taxon>Vertebrata</taxon>
        <taxon>Euteleostomi</taxon>
        <taxon>Actinopterygii</taxon>
        <taxon>Neopterygii</taxon>
        <taxon>Teleostei</taxon>
        <taxon>Ostariophysi</taxon>
        <taxon>Cypriniformes</taxon>
        <taxon>Cyprinidae</taxon>
        <taxon>Cyprininae</taxon>
        <taxon>Sinocyclocheilus</taxon>
    </lineage>
</organism>
<dbReference type="InterPro" id="IPR036058">
    <property type="entry name" value="Kazal_dom_sf"/>
</dbReference>
<dbReference type="InterPro" id="IPR002350">
    <property type="entry name" value="Kazal_dom"/>
</dbReference>
<reference evidence="12" key="1">
    <citation type="submission" date="2025-08" db="UniProtKB">
        <authorList>
            <consortium name="Ensembl"/>
        </authorList>
    </citation>
    <scope>IDENTIFICATION</scope>
</reference>
<dbReference type="SUPFAM" id="SSF100895">
    <property type="entry name" value="Kazal-type serine protease inhibitors"/>
    <property type="match status" value="1"/>
</dbReference>
<dbReference type="NCBIfam" id="TIGR00805">
    <property type="entry name" value="oat"/>
    <property type="match status" value="1"/>
</dbReference>
<feature type="transmembrane region" description="Helical" evidence="8">
    <location>
        <begin position="87"/>
        <end position="108"/>
    </location>
</feature>
<keyword evidence="13" id="KW-1185">Reference proteome</keyword>
<feature type="transmembrane region" description="Helical" evidence="8">
    <location>
        <begin position="57"/>
        <end position="80"/>
    </location>
</feature>
<feature type="transmembrane region" description="Helical" evidence="8">
    <location>
        <begin position="369"/>
        <end position="391"/>
    </location>
</feature>
<dbReference type="GO" id="GO:0006811">
    <property type="term" value="P:monoatomic ion transport"/>
    <property type="evidence" value="ECO:0007669"/>
    <property type="project" value="UniProtKB-KW"/>
</dbReference>
<evidence type="ECO:0000256" key="9">
    <source>
        <dbReference type="SAM" id="MobiDB-lite"/>
    </source>
</evidence>
<evidence type="ECO:0000259" key="11">
    <source>
        <dbReference type="PROSITE" id="PS51465"/>
    </source>
</evidence>
<dbReference type="GO" id="GO:0043252">
    <property type="term" value="P:sodium-independent organic anion transport"/>
    <property type="evidence" value="ECO:0007669"/>
    <property type="project" value="TreeGrafter"/>
</dbReference>
<keyword evidence="8" id="KW-0813">Transport</keyword>
<feature type="region of interest" description="Disordered" evidence="9">
    <location>
        <begin position="660"/>
        <end position="689"/>
    </location>
</feature>
<evidence type="ECO:0000256" key="5">
    <source>
        <dbReference type="ARBA" id="ARBA00022989"/>
    </source>
</evidence>
<dbReference type="Ensembl" id="ENSSGRT00000116195.1">
    <property type="protein sequence ID" value="ENSSGRP00000109367.1"/>
    <property type="gene ID" value="ENSSGRG00000053840.1"/>
</dbReference>
<dbReference type="Pfam" id="PF03137">
    <property type="entry name" value="OATP"/>
    <property type="match status" value="1"/>
</dbReference>
<keyword evidence="3" id="KW-1003">Cell membrane</keyword>
<dbReference type="InterPro" id="IPR020846">
    <property type="entry name" value="MFS_dom"/>
</dbReference>
<evidence type="ECO:0000256" key="1">
    <source>
        <dbReference type="ARBA" id="ARBA00004651"/>
    </source>
</evidence>
<evidence type="ECO:0000313" key="13">
    <source>
        <dbReference type="Proteomes" id="UP000472262"/>
    </source>
</evidence>
<dbReference type="GO" id="GO:0015347">
    <property type="term" value="F:sodium-independent organic anion transmembrane transporter activity"/>
    <property type="evidence" value="ECO:0007669"/>
    <property type="project" value="TreeGrafter"/>
</dbReference>
<evidence type="ECO:0000256" key="8">
    <source>
        <dbReference type="RuleBase" id="RU362056"/>
    </source>
</evidence>
<proteinExistence type="inferred from homology"/>
<feature type="compositionally biased region" description="Polar residues" evidence="9">
    <location>
        <begin position="666"/>
        <end position="679"/>
    </location>
</feature>
<keyword evidence="5 8" id="KW-1133">Transmembrane helix</keyword>
<evidence type="ECO:0000259" key="10">
    <source>
        <dbReference type="PROSITE" id="PS50850"/>
    </source>
</evidence>
<name>A0A672T3U2_SINGR</name>
<keyword evidence="7" id="KW-1015">Disulfide bond</keyword>
<evidence type="ECO:0000256" key="6">
    <source>
        <dbReference type="ARBA" id="ARBA00023136"/>
    </source>
</evidence>
<dbReference type="AlphaFoldDB" id="A0A672T3U2"/>
<accession>A0A672T3U2</accession>
<dbReference type="GO" id="GO:0016323">
    <property type="term" value="C:basolateral plasma membrane"/>
    <property type="evidence" value="ECO:0007669"/>
    <property type="project" value="TreeGrafter"/>
</dbReference>
<evidence type="ECO:0000256" key="7">
    <source>
        <dbReference type="ARBA" id="ARBA00023157"/>
    </source>
</evidence>
<dbReference type="Pfam" id="PF07648">
    <property type="entry name" value="Kazal_2"/>
    <property type="match status" value="1"/>
</dbReference>
<dbReference type="PANTHER" id="PTHR11388:SF89">
    <property type="entry name" value="SOLUTE CARRIER ORGANIC ANION TRANSPORTER FAMILY MEMBER 1B3"/>
    <property type="match status" value="1"/>
</dbReference>
<reference evidence="12" key="2">
    <citation type="submission" date="2025-09" db="UniProtKB">
        <authorList>
            <consortium name="Ensembl"/>
        </authorList>
    </citation>
    <scope>IDENTIFICATION</scope>
</reference>
<keyword evidence="8" id="KW-0406">Ion transport</keyword>
<dbReference type="InterPro" id="IPR004156">
    <property type="entry name" value="OATP"/>
</dbReference>
<feature type="transmembrane region" description="Helical" evidence="8">
    <location>
        <begin position="619"/>
        <end position="642"/>
    </location>
</feature>
<feature type="transmembrane region" description="Helical" evidence="8">
    <location>
        <begin position="206"/>
        <end position="235"/>
    </location>
</feature>
<feature type="transmembrane region" description="Helical" evidence="8">
    <location>
        <begin position="397"/>
        <end position="419"/>
    </location>
</feature>
<evidence type="ECO:0000313" key="12">
    <source>
        <dbReference type="Ensembl" id="ENSSGRP00000109367.1"/>
    </source>
</evidence>
<dbReference type="SUPFAM" id="SSF103473">
    <property type="entry name" value="MFS general substrate transporter"/>
    <property type="match status" value="1"/>
</dbReference>
<dbReference type="GO" id="GO:0015125">
    <property type="term" value="F:bile acid transmembrane transporter activity"/>
    <property type="evidence" value="ECO:0007669"/>
    <property type="project" value="TreeGrafter"/>
</dbReference>
<keyword evidence="4 8" id="KW-0812">Transmembrane</keyword>
<gene>
    <name evidence="12" type="primary">LOC107597003</name>
</gene>
<dbReference type="Gene3D" id="1.20.1250.20">
    <property type="entry name" value="MFS general substrate transporter like domains"/>
    <property type="match status" value="2"/>
</dbReference>
<dbReference type="PROSITE" id="PS50850">
    <property type="entry name" value="MFS"/>
    <property type="match status" value="1"/>
</dbReference>